<dbReference type="VEuPathDB" id="FungiDB:SCHCODRAFT_02673268"/>
<dbReference type="HOGENOM" id="CLU_2062814_0_0_1"/>
<keyword evidence="2" id="KW-1185">Reference proteome</keyword>
<proteinExistence type="predicted"/>
<dbReference type="InParanoid" id="D8QI31"/>
<dbReference type="AlphaFoldDB" id="D8QI31"/>
<name>D8QI31_SCHCM</name>
<dbReference type="KEGG" id="scm:SCHCO_02672915"/>
<protein>
    <submittedName>
        <fullName evidence="1">Uncharacterized protein</fullName>
    </submittedName>
</protein>
<accession>D8QI31</accession>
<dbReference type="Proteomes" id="UP000007431">
    <property type="component" value="Unassembled WGS sequence"/>
</dbReference>
<gene>
    <name evidence="1" type="ORF">SCHCODRAFT_237999</name>
</gene>
<dbReference type="GeneID" id="9593553"/>
<evidence type="ECO:0000313" key="1">
    <source>
        <dbReference type="EMBL" id="EFI92336.1"/>
    </source>
</evidence>
<reference evidence="1 2" key="1">
    <citation type="journal article" date="2010" name="Nat. Biotechnol.">
        <title>Genome sequence of the model mushroom Schizophyllum commune.</title>
        <authorList>
            <person name="Ohm R.A."/>
            <person name="de Jong J.F."/>
            <person name="Lugones L.G."/>
            <person name="Aerts A."/>
            <person name="Kothe E."/>
            <person name="Stajich J.E."/>
            <person name="de Vries R.P."/>
            <person name="Record E."/>
            <person name="Levasseur A."/>
            <person name="Baker S.E."/>
            <person name="Bartholomew K.A."/>
            <person name="Coutinho P.M."/>
            <person name="Erdmann S."/>
            <person name="Fowler T.J."/>
            <person name="Gathman A.C."/>
            <person name="Lombard V."/>
            <person name="Henrissat B."/>
            <person name="Knabe N."/>
            <person name="Kuees U."/>
            <person name="Lilly W.W."/>
            <person name="Lindquist E."/>
            <person name="Lucas S."/>
            <person name="Magnuson J.K."/>
            <person name="Piumi F."/>
            <person name="Raudaskoski M."/>
            <person name="Salamov A."/>
            <person name="Schmutz J."/>
            <person name="Schwarze F.W.M.R."/>
            <person name="vanKuyk P.A."/>
            <person name="Horton J.S."/>
            <person name="Grigoriev I.V."/>
            <person name="Woesten H.A.B."/>
        </authorList>
    </citation>
    <scope>NUCLEOTIDE SEQUENCE [LARGE SCALE GENOMIC DNA]</scope>
    <source>
        <strain evidence="2">H4-8 / FGSC 9210</strain>
    </source>
</reference>
<sequence>MSSTVISIPVYIPMVDDSDADWFIPWVVATGRNAVSITVTTYGIPCDLVCTGDTYPLPPDGVCRVDSVTLASPAFTMVFNMRVIGPMGFPASVLRLLGDPSVVKVTNDYEFTYKPEQLF</sequence>
<dbReference type="EMBL" id="GL377313">
    <property type="protein sequence ID" value="EFI92336.1"/>
    <property type="molecule type" value="Genomic_DNA"/>
</dbReference>
<dbReference type="RefSeq" id="XP_003027239.1">
    <property type="nucleotide sequence ID" value="XM_003027193.1"/>
</dbReference>
<dbReference type="VEuPathDB" id="FungiDB:SCHCODRAFT_02672915"/>
<organism evidence="2">
    <name type="scientific">Schizophyllum commune (strain H4-8 / FGSC 9210)</name>
    <name type="common">Split gill fungus</name>
    <dbReference type="NCBI Taxonomy" id="578458"/>
    <lineage>
        <taxon>Eukaryota</taxon>
        <taxon>Fungi</taxon>
        <taxon>Dikarya</taxon>
        <taxon>Basidiomycota</taxon>
        <taxon>Agaricomycotina</taxon>
        <taxon>Agaricomycetes</taxon>
        <taxon>Agaricomycetidae</taxon>
        <taxon>Agaricales</taxon>
        <taxon>Schizophyllaceae</taxon>
        <taxon>Schizophyllum</taxon>
    </lineage>
</organism>
<evidence type="ECO:0000313" key="2">
    <source>
        <dbReference type="Proteomes" id="UP000007431"/>
    </source>
</evidence>